<evidence type="ECO:0000313" key="1">
    <source>
        <dbReference type="EMBL" id="KAH7528646.1"/>
    </source>
</evidence>
<sequence>MWEAFKLGEKKESAIKATVESLANVEKQIEGKKFFGEEEIGYLDLVYGWLAHWLNVMEEVGRMSCLIRRASHHFINAHCKLQIQLLSLHIETLKIVKEAAGDDGICKGAEA</sequence>
<name>A0A978VE57_ZIZJJ</name>
<organism evidence="1 2">
    <name type="scientific">Ziziphus jujuba var. spinosa</name>
    <dbReference type="NCBI Taxonomy" id="714518"/>
    <lineage>
        <taxon>Eukaryota</taxon>
        <taxon>Viridiplantae</taxon>
        <taxon>Streptophyta</taxon>
        <taxon>Embryophyta</taxon>
        <taxon>Tracheophyta</taxon>
        <taxon>Spermatophyta</taxon>
        <taxon>Magnoliopsida</taxon>
        <taxon>eudicotyledons</taxon>
        <taxon>Gunneridae</taxon>
        <taxon>Pentapetalae</taxon>
        <taxon>rosids</taxon>
        <taxon>fabids</taxon>
        <taxon>Rosales</taxon>
        <taxon>Rhamnaceae</taxon>
        <taxon>Paliureae</taxon>
        <taxon>Ziziphus</taxon>
    </lineage>
</organism>
<evidence type="ECO:0000313" key="2">
    <source>
        <dbReference type="Proteomes" id="UP000813462"/>
    </source>
</evidence>
<dbReference type="SUPFAM" id="SSF47616">
    <property type="entry name" value="GST C-terminal domain-like"/>
    <property type="match status" value="1"/>
</dbReference>
<evidence type="ECO:0008006" key="3">
    <source>
        <dbReference type="Google" id="ProtNLM"/>
    </source>
</evidence>
<dbReference type="Proteomes" id="UP000813462">
    <property type="component" value="Unassembled WGS sequence"/>
</dbReference>
<reference evidence="1" key="1">
    <citation type="journal article" date="2021" name="Front. Plant Sci.">
        <title>Chromosome-Scale Genome Assembly for Chinese Sour Jujube and Insights Into Its Genome Evolution and Domestication Signature.</title>
        <authorList>
            <person name="Shen L.-Y."/>
            <person name="Luo H."/>
            <person name="Wang X.-L."/>
            <person name="Wang X.-M."/>
            <person name="Qiu X.-J."/>
            <person name="Liu H."/>
            <person name="Zhou S.-S."/>
            <person name="Jia K.-H."/>
            <person name="Nie S."/>
            <person name="Bao Y.-T."/>
            <person name="Zhang R.-G."/>
            <person name="Yun Q.-Z."/>
            <person name="Chai Y.-H."/>
            <person name="Lu J.-Y."/>
            <person name="Li Y."/>
            <person name="Zhao S.-W."/>
            <person name="Mao J.-F."/>
            <person name="Jia S.-G."/>
            <person name="Mao Y.-M."/>
        </authorList>
    </citation>
    <scope>NUCLEOTIDE SEQUENCE</scope>
    <source>
        <strain evidence="1">AT0</strain>
        <tissue evidence="1">Leaf</tissue>
    </source>
</reference>
<protein>
    <recommendedName>
        <fullName evidence="3">GST C-terminal domain-containing protein</fullName>
    </recommendedName>
</protein>
<accession>A0A978VE57</accession>
<gene>
    <name evidence="1" type="ORF">FEM48_Zijuj05G0094200</name>
</gene>
<proteinExistence type="predicted"/>
<dbReference type="EMBL" id="JAEACU010000005">
    <property type="protein sequence ID" value="KAH7528646.1"/>
    <property type="molecule type" value="Genomic_DNA"/>
</dbReference>
<dbReference type="Gene3D" id="1.20.1050.10">
    <property type="match status" value="1"/>
</dbReference>
<comment type="caution">
    <text evidence="1">The sequence shown here is derived from an EMBL/GenBank/DDBJ whole genome shotgun (WGS) entry which is preliminary data.</text>
</comment>
<dbReference type="AlphaFoldDB" id="A0A978VE57"/>
<dbReference type="InterPro" id="IPR036282">
    <property type="entry name" value="Glutathione-S-Trfase_C_sf"/>
</dbReference>